<keyword evidence="1" id="KW-0812">Transmembrane</keyword>
<evidence type="ECO:0000313" key="2">
    <source>
        <dbReference type="EMBL" id="KAF2902846.1"/>
    </source>
</evidence>
<evidence type="ECO:0000313" key="3">
    <source>
        <dbReference type="Proteomes" id="UP000801492"/>
    </source>
</evidence>
<keyword evidence="1" id="KW-1133">Transmembrane helix</keyword>
<sequence length="146" mass="17189">MHPYKRTHKPVRHCQNHWVKWLGRAGKATGSLWIDIQNIWFREPPFPASVRILISLFLSWVLIMPFFYILVPPLVSAATFYFIQFQEFPSLAPLPHIPVQQQRIILKAYKDMFKKATFRASMLVTLYDYVQTFRALGGFNGLSLRY</sequence>
<keyword evidence="3" id="KW-1185">Reference proteome</keyword>
<dbReference type="AlphaFoldDB" id="A0A8K0DEU2"/>
<gene>
    <name evidence="2" type="ORF">ILUMI_03340</name>
</gene>
<organism evidence="2 3">
    <name type="scientific">Ignelater luminosus</name>
    <name type="common">Cucubano</name>
    <name type="synonym">Pyrophorus luminosus</name>
    <dbReference type="NCBI Taxonomy" id="2038154"/>
    <lineage>
        <taxon>Eukaryota</taxon>
        <taxon>Metazoa</taxon>
        <taxon>Ecdysozoa</taxon>
        <taxon>Arthropoda</taxon>
        <taxon>Hexapoda</taxon>
        <taxon>Insecta</taxon>
        <taxon>Pterygota</taxon>
        <taxon>Neoptera</taxon>
        <taxon>Endopterygota</taxon>
        <taxon>Coleoptera</taxon>
        <taxon>Polyphaga</taxon>
        <taxon>Elateriformia</taxon>
        <taxon>Elateroidea</taxon>
        <taxon>Elateridae</taxon>
        <taxon>Agrypninae</taxon>
        <taxon>Pyrophorini</taxon>
        <taxon>Ignelater</taxon>
    </lineage>
</organism>
<dbReference type="Proteomes" id="UP000801492">
    <property type="component" value="Unassembled WGS sequence"/>
</dbReference>
<protein>
    <submittedName>
        <fullName evidence="2">Uncharacterized protein</fullName>
    </submittedName>
</protein>
<evidence type="ECO:0000256" key="1">
    <source>
        <dbReference type="SAM" id="Phobius"/>
    </source>
</evidence>
<dbReference type="EMBL" id="VTPC01001170">
    <property type="protein sequence ID" value="KAF2902846.1"/>
    <property type="molecule type" value="Genomic_DNA"/>
</dbReference>
<proteinExistence type="predicted"/>
<accession>A0A8K0DEU2</accession>
<dbReference type="OrthoDB" id="6692004at2759"/>
<keyword evidence="1" id="KW-0472">Membrane</keyword>
<reference evidence="2" key="1">
    <citation type="submission" date="2019-08" db="EMBL/GenBank/DDBJ databases">
        <title>The genome of the North American firefly Photinus pyralis.</title>
        <authorList>
            <consortium name="Photinus pyralis genome working group"/>
            <person name="Fallon T.R."/>
            <person name="Sander Lower S.E."/>
            <person name="Weng J.-K."/>
        </authorList>
    </citation>
    <scope>NUCLEOTIDE SEQUENCE</scope>
    <source>
        <strain evidence="2">TRF0915ILg1</strain>
        <tissue evidence="2">Whole body</tissue>
    </source>
</reference>
<feature type="transmembrane region" description="Helical" evidence="1">
    <location>
        <begin position="52"/>
        <end position="71"/>
    </location>
</feature>
<comment type="caution">
    <text evidence="2">The sequence shown here is derived from an EMBL/GenBank/DDBJ whole genome shotgun (WGS) entry which is preliminary data.</text>
</comment>
<name>A0A8K0DEU2_IGNLU</name>